<dbReference type="InterPro" id="IPR016140">
    <property type="entry name" value="Bifunc_inhib/LTP/seed_store"/>
</dbReference>
<dbReference type="InterPro" id="IPR051636">
    <property type="entry name" value="Plant_LTP/defense-related"/>
</dbReference>
<dbReference type="CDD" id="cd01958">
    <property type="entry name" value="HPS_like"/>
    <property type="match status" value="2"/>
</dbReference>
<dbReference type="AlphaFoldDB" id="A0A0E0F0T8"/>
<keyword evidence="1" id="KW-0732">Signal</keyword>
<dbReference type="STRING" id="40149.A0A0E0F0T8"/>
<keyword evidence="4" id="KW-1185">Reference proteome</keyword>
<accession>A0A0E0F0T8</accession>
<dbReference type="Proteomes" id="UP000008021">
    <property type="component" value="Chromosome 10"/>
</dbReference>
<evidence type="ECO:0000313" key="3">
    <source>
        <dbReference type="EnsemblPlants" id="OMERI10G14460.1"/>
    </source>
</evidence>
<organism evidence="3">
    <name type="scientific">Oryza meridionalis</name>
    <dbReference type="NCBI Taxonomy" id="40149"/>
    <lineage>
        <taxon>Eukaryota</taxon>
        <taxon>Viridiplantae</taxon>
        <taxon>Streptophyta</taxon>
        <taxon>Embryophyta</taxon>
        <taxon>Tracheophyta</taxon>
        <taxon>Spermatophyta</taxon>
        <taxon>Magnoliopsida</taxon>
        <taxon>Liliopsida</taxon>
        <taxon>Poales</taxon>
        <taxon>Poaceae</taxon>
        <taxon>BOP clade</taxon>
        <taxon>Oryzoideae</taxon>
        <taxon>Oryzeae</taxon>
        <taxon>Oryzinae</taxon>
        <taxon>Oryza</taxon>
    </lineage>
</organism>
<evidence type="ECO:0000313" key="4">
    <source>
        <dbReference type="Proteomes" id="UP000008021"/>
    </source>
</evidence>
<feature type="domain" description="Bifunctional inhibitor/plant lipid transfer protein/seed storage helical" evidence="2">
    <location>
        <begin position="48"/>
        <end position="119"/>
    </location>
</feature>
<sequence>MAYSKIAPLLALTILLFAAAAHGCAPYCPGGAPPVIPTPPSYHRHGRCPIDALKLRVCANVLNGLVGVKIGAGPDDCCPLLSGLADLDAAVCLCTAIKANVLGLNLNIPVDLSLILNNCGKISASMAASAPVLALGLLLLAVAAHGCEPHCYGGGGGAPAVVIPTPTVVVPLPSFGGAHGGYGHGRCPIDALKLRVCANVLNGALGVNVGHGPYDCCPLLAGLADADAAVCLCTAVKANVLGVSLNVPVDLKLILNKCGKTCPSDFTC</sequence>
<dbReference type="Gramene" id="OMERI10G14460.1">
    <property type="protein sequence ID" value="OMERI10G14460.1"/>
    <property type="gene ID" value="OMERI10G14460"/>
</dbReference>
<feature type="chain" id="PRO_5002358550" description="Bifunctional inhibitor/plant lipid transfer protein/seed storage helical domain-containing protein" evidence="1">
    <location>
        <begin position="24"/>
        <end position="268"/>
    </location>
</feature>
<name>A0A0E0F0T8_9ORYZ</name>
<dbReference type="Gene3D" id="1.10.110.10">
    <property type="entry name" value="Plant lipid-transfer and hydrophobic proteins"/>
    <property type="match status" value="2"/>
</dbReference>
<feature type="signal peptide" evidence="1">
    <location>
        <begin position="1"/>
        <end position="23"/>
    </location>
</feature>
<protein>
    <recommendedName>
        <fullName evidence="2">Bifunctional inhibitor/plant lipid transfer protein/seed storage helical domain-containing protein</fullName>
    </recommendedName>
</protein>
<proteinExistence type="predicted"/>
<dbReference type="SUPFAM" id="SSF47699">
    <property type="entry name" value="Bifunctional inhibitor/lipid-transfer protein/seed storage 2S albumin"/>
    <property type="match status" value="2"/>
</dbReference>
<reference evidence="3" key="1">
    <citation type="submission" date="2015-04" db="UniProtKB">
        <authorList>
            <consortium name="EnsemblPlants"/>
        </authorList>
    </citation>
    <scope>IDENTIFICATION</scope>
</reference>
<dbReference type="HOGENOM" id="CLU_055715_0_0_1"/>
<dbReference type="EnsemblPlants" id="OMERI10G14460.1">
    <property type="protein sequence ID" value="OMERI10G14460.1"/>
    <property type="gene ID" value="OMERI10G14460"/>
</dbReference>
<dbReference type="Pfam" id="PF14547">
    <property type="entry name" value="Hydrophob_seed"/>
    <property type="match status" value="2"/>
</dbReference>
<dbReference type="SMART" id="SM00499">
    <property type="entry name" value="AAI"/>
    <property type="match status" value="2"/>
</dbReference>
<feature type="domain" description="Bifunctional inhibitor/plant lipid transfer protein/seed storage helical" evidence="2">
    <location>
        <begin position="187"/>
        <end position="268"/>
    </location>
</feature>
<evidence type="ECO:0000259" key="2">
    <source>
        <dbReference type="SMART" id="SM00499"/>
    </source>
</evidence>
<dbReference type="InterPro" id="IPR027923">
    <property type="entry name" value="Hydrophob_seed_dom"/>
</dbReference>
<evidence type="ECO:0000256" key="1">
    <source>
        <dbReference type="SAM" id="SignalP"/>
    </source>
</evidence>
<dbReference type="InterPro" id="IPR036312">
    <property type="entry name" value="Bifun_inhib/LTP/seed_sf"/>
</dbReference>
<reference evidence="3" key="2">
    <citation type="submission" date="2018-05" db="EMBL/GenBank/DDBJ databases">
        <title>OmerRS3 (Oryza meridionalis Reference Sequence Version 3).</title>
        <authorList>
            <person name="Zhang J."/>
            <person name="Kudrna D."/>
            <person name="Lee S."/>
            <person name="Talag J."/>
            <person name="Welchert J."/>
            <person name="Wing R.A."/>
        </authorList>
    </citation>
    <scope>NUCLEOTIDE SEQUENCE [LARGE SCALE GENOMIC DNA]</scope>
    <source>
        <strain evidence="3">cv. OR44</strain>
    </source>
</reference>
<dbReference type="PANTHER" id="PTHR31731">
    <property type="match status" value="1"/>
</dbReference>